<dbReference type="SUPFAM" id="SSF56925">
    <property type="entry name" value="OMPA-like"/>
    <property type="match status" value="1"/>
</dbReference>
<evidence type="ECO:0000256" key="6">
    <source>
        <dbReference type="SAM" id="SignalP"/>
    </source>
</evidence>
<dbReference type="InterPro" id="IPR027385">
    <property type="entry name" value="Beta-barrel_OMP"/>
</dbReference>
<dbReference type="InterPro" id="IPR051692">
    <property type="entry name" value="OMP-like"/>
</dbReference>
<evidence type="ECO:0000256" key="5">
    <source>
        <dbReference type="ARBA" id="ARBA00038306"/>
    </source>
</evidence>
<keyword evidence="4" id="KW-0998">Cell outer membrane</keyword>
<dbReference type="InterPro" id="IPR006315">
    <property type="entry name" value="OM_autotransptr_brl_dom"/>
</dbReference>
<evidence type="ECO:0000256" key="2">
    <source>
        <dbReference type="ARBA" id="ARBA00022729"/>
    </source>
</evidence>
<evidence type="ECO:0000313" key="9">
    <source>
        <dbReference type="Proteomes" id="UP001254257"/>
    </source>
</evidence>
<feature type="chain" id="PRO_5047101387" evidence="6">
    <location>
        <begin position="23"/>
        <end position="233"/>
    </location>
</feature>
<dbReference type="PANTHER" id="PTHR34001:SF3">
    <property type="entry name" value="BLL7405 PROTEIN"/>
    <property type="match status" value="1"/>
</dbReference>
<sequence>MKTLLKATVATFLLLGSGAALSADLPSSKYLPLAPALPPLYSWTGFYVGGQAGYSWGSDRQNLYTTVGRVPVGISFDYSPSSFIGGVHAGFNYQIGSVVLGVEGDIEAINGRDQRSGLFRVEQDWQGSVRGRIGYSFDRFMIYGAAGAAFSRFEYGYFNPALGFGENGRFSRTGWTVGGGVNFAWTDNLIFGLDYRYTDYGNFDFVARNAYLGLTAEHEPTSHAVRASVAYKF</sequence>
<organism evidence="8 9">
    <name type="scientific">Bosea rubneri</name>
    <dbReference type="NCBI Taxonomy" id="3075434"/>
    <lineage>
        <taxon>Bacteria</taxon>
        <taxon>Pseudomonadati</taxon>
        <taxon>Pseudomonadota</taxon>
        <taxon>Alphaproteobacteria</taxon>
        <taxon>Hyphomicrobiales</taxon>
        <taxon>Boseaceae</taxon>
        <taxon>Bosea</taxon>
    </lineage>
</organism>
<keyword evidence="2 6" id="KW-0732">Signal</keyword>
<feature type="signal peptide" evidence="6">
    <location>
        <begin position="1"/>
        <end position="22"/>
    </location>
</feature>
<reference evidence="8 9" key="1">
    <citation type="submission" date="2023-09" db="EMBL/GenBank/DDBJ databases">
        <title>Whole genome shotgun sequencing (WGS) of Bosea sp. ZW T0_25, isolated from stored onions (Allium cepa).</title>
        <authorList>
            <person name="Stoll D.A."/>
            <person name="Huch M."/>
        </authorList>
    </citation>
    <scope>NUCLEOTIDE SEQUENCE [LARGE SCALE GENOMIC DNA]</scope>
    <source>
        <strain evidence="8 9">ZW T0_25</strain>
    </source>
</reference>
<evidence type="ECO:0000256" key="4">
    <source>
        <dbReference type="ARBA" id="ARBA00023237"/>
    </source>
</evidence>
<evidence type="ECO:0000313" key="8">
    <source>
        <dbReference type="EMBL" id="MDU0338243.1"/>
    </source>
</evidence>
<evidence type="ECO:0000256" key="3">
    <source>
        <dbReference type="ARBA" id="ARBA00023136"/>
    </source>
</evidence>
<dbReference type="InterPro" id="IPR011250">
    <property type="entry name" value="OMP/PagP_B-barrel"/>
</dbReference>
<proteinExistence type="inferred from homology"/>
<protein>
    <submittedName>
        <fullName evidence="8">Porin family protein</fullName>
    </submittedName>
</protein>
<feature type="domain" description="Outer membrane protein beta-barrel" evidence="7">
    <location>
        <begin position="41"/>
        <end position="233"/>
    </location>
</feature>
<name>A0ABU3S0C2_9HYPH</name>
<dbReference type="PANTHER" id="PTHR34001">
    <property type="entry name" value="BLL7405 PROTEIN"/>
    <property type="match status" value="1"/>
</dbReference>
<dbReference type="NCBIfam" id="TIGR01414">
    <property type="entry name" value="autotrans_barl"/>
    <property type="match status" value="1"/>
</dbReference>
<gene>
    <name evidence="8" type="ORF">RKE40_00030</name>
</gene>
<dbReference type="Pfam" id="PF13505">
    <property type="entry name" value="OMP_b-brl"/>
    <property type="match status" value="1"/>
</dbReference>
<dbReference type="RefSeq" id="WP_316016201.1">
    <property type="nucleotide sequence ID" value="NZ_JAWDID010000001.1"/>
</dbReference>
<dbReference type="EMBL" id="JAWDID010000001">
    <property type="protein sequence ID" value="MDU0338243.1"/>
    <property type="molecule type" value="Genomic_DNA"/>
</dbReference>
<evidence type="ECO:0000259" key="7">
    <source>
        <dbReference type="Pfam" id="PF13505"/>
    </source>
</evidence>
<accession>A0ABU3S0C2</accession>
<keyword evidence="9" id="KW-1185">Reference proteome</keyword>
<comment type="similarity">
    <text evidence="5">Belongs to the Omp25/RopB family.</text>
</comment>
<evidence type="ECO:0000256" key="1">
    <source>
        <dbReference type="ARBA" id="ARBA00004442"/>
    </source>
</evidence>
<dbReference type="Gene3D" id="2.40.160.20">
    <property type="match status" value="1"/>
</dbReference>
<keyword evidence="3" id="KW-0472">Membrane</keyword>
<comment type="caution">
    <text evidence="8">The sequence shown here is derived from an EMBL/GenBank/DDBJ whole genome shotgun (WGS) entry which is preliminary data.</text>
</comment>
<dbReference type="Proteomes" id="UP001254257">
    <property type="component" value="Unassembled WGS sequence"/>
</dbReference>
<comment type="subcellular location">
    <subcellularLocation>
        <location evidence="1">Cell outer membrane</location>
    </subcellularLocation>
</comment>